<dbReference type="PROSITE" id="PS51321">
    <property type="entry name" value="TFIIS_CENTRAL"/>
    <property type="match status" value="1"/>
</dbReference>
<evidence type="ECO:0000313" key="3">
    <source>
        <dbReference type="EMBL" id="CCA26596.1"/>
    </source>
</evidence>
<organism evidence="3">
    <name type="scientific">Albugo laibachii Nc14</name>
    <dbReference type="NCBI Taxonomy" id="890382"/>
    <lineage>
        <taxon>Eukaryota</taxon>
        <taxon>Sar</taxon>
        <taxon>Stramenopiles</taxon>
        <taxon>Oomycota</taxon>
        <taxon>Peronosporomycetes</taxon>
        <taxon>Albuginales</taxon>
        <taxon>Albuginaceae</taxon>
        <taxon>Albugo</taxon>
    </lineage>
</organism>
<dbReference type="SMART" id="SM00510">
    <property type="entry name" value="TFS2M"/>
    <property type="match status" value="1"/>
</dbReference>
<name>F0WYN7_9STRA</name>
<reference evidence="3" key="1">
    <citation type="journal article" date="2011" name="PLoS Biol.">
        <title>Gene gain and loss during evolution of obligate parasitism in the white rust pathogen of Arabidopsis thaliana.</title>
        <authorList>
            <person name="Kemen E."/>
            <person name="Gardiner A."/>
            <person name="Schultz-Larsen T."/>
            <person name="Kemen A.C."/>
            <person name="Balmuth A.L."/>
            <person name="Robert-Seilaniantz A."/>
            <person name="Bailey K."/>
            <person name="Holub E."/>
            <person name="Studholme D.J."/>
            <person name="Maclean D."/>
            <person name="Jones J.D."/>
        </authorList>
    </citation>
    <scope>NUCLEOTIDE SEQUENCE</scope>
</reference>
<feature type="region of interest" description="Disordered" evidence="1">
    <location>
        <begin position="543"/>
        <end position="564"/>
    </location>
</feature>
<proteinExistence type="predicted"/>
<dbReference type="HOGENOM" id="CLU_244130_0_0_1"/>
<feature type="domain" description="TFIIS central" evidence="2">
    <location>
        <begin position="347"/>
        <end position="450"/>
    </location>
</feature>
<feature type="region of interest" description="Disordered" evidence="1">
    <location>
        <begin position="816"/>
        <end position="872"/>
    </location>
</feature>
<feature type="compositionally biased region" description="Basic and acidic residues" evidence="1">
    <location>
        <begin position="833"/>
        <end position="849"/>
    </location>
</feature>
<gene>
    <name evidence="3" type="primary">AlNc14C393G11300</name>
    <name evidence="3" type="ORF">ALNC14_127400</name>
</gene>
<dbReference type="EMBL" id="FR824436">
    <property type="protein sequence ID" value="CCA26596.1"/>
    <property type="molecule type" value="Genomic_DNA"/>
</dbReference>
<dbReference type="Pfam" id="PF07500">
    <property type="entry name" value="TFIIS_M"/>
    <property type="match status" value="1"/>
</dbReference>
<evidence type="ECO:0000259" key="2">
    <source>
        <dbReference type="PROSITE" id="PS51321"/>
    </source>
</evidence>
<dbReference type="Gene3D" id="1.10.472.30">
    <property type="entry name" value="Transcription elongation factor S-II, central domain"/>
    <property type="match status" value="1"/>
</dbReference>
<feature type="region of interest" description="Disordered" evidence="1">
    <location>
        <begin position="474"/>
        <end position="523"/>
    </location>
</feature>
<dbReference type="GO" id="GO:0006351">
    <property type="term" value="P:DNA-templated transcription"/>
    <property type="evidence" value="ECO:0007669"/>
    <property type="project" value="InterPro"/>
</dbReference>
<evidence type="ECO:0000256" key="1">
    <source>
        <dbReference type="SAM" id="MobiDB-lite"/>
    </source>
</evidence>
<accession>F0WYN7</accession>
<dbReference type="InterPro" id="IPR003618">
    <property type="entry name" value="TFIIS_cen_dom"/>
</dbReference>
<sequence>MNENICAEKLAILWSIDARSLLVHFLSLGTHYSVKFHAPFIPNDPSNKSNFLNVFGFELSSVMNSNLIQVKRTQVVAKAESFLTVKGHDSAIKDEKSPSKSTAMSISEHDFCIGIDSHDLIWFPLSRRSCEKQILKQIQRENKSVTLHFAHLDSSRAPSPFDATTITQSHGFIIDVLNQVFEAQQQLSDRYRAFTNKREVCRLLQKEKKMVYHIYVKTQKMRYALERDLQYQHATRFQTWYKHFMKSKDKVPELESPQTSNLVREMTQVKKLETPEFPEAKSPRTRAFDRTLSGLEPDWIYQYFLKIDLKWIPKPEEVVLNFLRALMTNLGQDVVNSTPTEQQTLHIFNISRDIVVALIRMHLDRRKTEGITDHTTLYKRFAQHARMIRSNLQISENKQLREDILSKVLPEARLCEMSSEELAPKALQEERQRLHELHVQHSMIKNPIGKTLVKTKHGYKEVDFGGTEEFSQELATVEEPPITPPTPKSPPSTTMQKETLKDKDPSWGLTLAAGDTNGLDPSRTIANESSVILDKSMKSLKLDTSAPSPVANTKPKPRTGPKRVSFSEVVTQTLRFHPHDAPNLLEKHIPEASRASTPSGASSDISVVNARVFVRILFDGSYDFHARLNEFKTIVMSGMLHRIGQEFDMMEKIKLYRECHFNRPERKYDVRLRLAHLYGEADHMTELQAHLLAATAIEKSLMTFKRLLHDVVHDLKGMFPALTQSADQSPERIKSQLDAFQHLTSRKIAKVSVLPVHGSEPFSRHRFQGRVAVDSLVLAYACRETIAETRNAAIVEAMDLFVGILKAVELKAQAQDQAQAPVSSVKPSIDTRTNWRKESVMRANEKQDDPMGSPIKSEPSPRERFQHRKRSLESQQDYVEPLPYRRRLECHKQSNEEHRVPIERKKPAPAFFVVDKIGQDEKRVIPASFTADEKLGMLTNGYKELVKQYFKDRNEFHTLLEAIRADPQEEVKEFTFTKNLKVTRKLTKYGDASFLCTAEALDQKIFAEKKAKTSEEAIRLAILELKMQGDRIGHDWKKQIETYRYASVKASSSIMAANETRAKHNRWIHGAESRAGHLYSYKIFVSDFLMIRASCPNAKEAKRAASEQYRDFLESIKTLEESKIAHVKREERLVPKRAAPVSQRSKPKVIVCSDDEDEDDEDDYDSNSGSDTEWLSAYKPSTANVVVKSEHKDAMEDISMTQTTPQDVYDVSSEAKPLECARFRALLRCLFSCKNKLFEIVDGLRGSLSFQGAAERVICPNVKACMRMERLQEGVIDVYISVNDTIQFVASHSSKRMACDLAIDGILEKLTQTHAVWAQLLHFFQLRVLSTANTMESINALVLANIARFDIRFEEPFPTAFSSRKCLTHVVCVLAIDAHIIARIDADDENAGRYAVLSEAEKFFINLVDVAMSSKSMNPTKSEATDSTLLTGSRDMEADTNHRSDFSCVLRLRDSGNLDSYQEFRLYGTWCLEHKAPFIKEFLKVDCEKGLLLTQMEQIRMGEFEQLAKNGSGSISCFVLESAFEHSKFVNALAEYGNKNKYKAHALKCTIDPVKHYRALILPAGGSINSLQPNLYWPAHRPKSVTDWRKVYGMLQLQSDTGKIL</sequence>
<protein>
    <submittedName>
        <fullName evidence="3">AlNc14C393G11300 protein</fullName>
    </submittedName>
</protein>
<feature type="compositionally biased region" description="Polar residues" evidence="1">
    <location>
        <begin position="816"/>
        <end position="832"/>
    </location>
</feature>
<dbReference type="SUPFAM" id="SSF46942">
    <property type="entry name" value="Elongation factor TFIIS domain 2"/>
    <property type="match status" value="1"/>
</dbReference>
<feature type="region of interest" description="Disordered" evidence="1">
    <location>
        <begin position="1136"/>
        <end position="1173"/>
    </location>
</feature>
<feature type="compositionally biased region" description="Acidic residues" evidence="1">
    <location>
        <begin position="1153"/>
        <end position="1165"/>
    </location>
</feature>
<reference evidence="3" key="2">
    <citation type="submission" date="2011-02" db="EMBL/GenBank/DDBJ databases">
        <authorList>
            <person name="MacLean D."/>
        </authorList>
    </citation>
    <scope>NUCLEOTIDE SEQUENCE</scope>
</reference>
<dbReference type="InterPro" id="IPR036575">
    <property type="entry name" value="TFIIS_cen_dom_sf"/>
</dbReference>
<feature type="compositionally biased region" description="Pro residues" evidence="1">
    <location>
        <begin position="481"/>
        <end position="490"/>
    </location>
</feature>